<dbReference type="GO" id="GO:0016757">
    <property type="term" value="F:glycosyltransferase activity"/>
    <property type="evidence" value="ECO:0007669"/>
    <property type="project" value="InterPro"/>
</dbReference>
<dbReference type="Proteomes" id="UP000503820">
    <property type="component" value="Unassembled WGS sequence"/>
</dbReference>
<dbReference type="SUPFAM" id="SSF53756">
    <property type="entry name" value="UDP-Glycosyltransferase/glycogen phosphorylase"/>
    <property type="match status" value="1"/>
</dbReference>
<evidence type="ECO:0000259" key="2">
    <source>
        <dbReference type="Pfam" id="PF13439"/>
    </source>
</evidence>
<gene>
    <name evidence="3" type="ORF">DSM19430T_25670</name>
</gene>
<dbReference type="InterPro" id="IPR028098">
    <property type="entry name" value="Glyco_trans_4-like_N"/>
</dbReference>
<dbReference type="PANTHER" id="PTHR45947:SF3">
    <property type="entry name" value="SULFOQUINOVOSYL TRANSFERASE SQD2"/>
    <property type="match status" value="1"/>
</dbReference>
<proteinExistence type="predicted"/>
<keyword evidence="3" id="KW-0808">Transferase</keyword>
<protein>
    <submittedName>
        <fullName evidence="3">Colanic acid biosynthesis glycosyltransferase WcaL</fullName>
    </submittedName>
</protein>
<dbReference type="AlphaFoldDB" id="A0A7J0BW17"/>
<dbReference type="Pfam" id="PF13439">
    <property type="entry name" value="Glyco_transf_4"/>
    <property type="match status" value="1"/>
</dbReference>
<dbReference type="InterPro" id="IPR001296">
    <property type="entry name" value="Glyco_trans_1"/>
</dbReference>
<dbReference type="RefSeq" id="WP_174410504.1">
    <property type="nucleotide sequence ID" value="NZ_BLVP01000010.1"/>
</dbReference>
<reference evidence="3 4" key="1">
    <citation type="submission" date="2020-05" db="EMBL/GenBank/DDBJ databases">
        <title>Draft genome sequence of Desulfovibrio psychrotolerans JS1T.</title>
        <authorList>
            <person name="Ueno A."/>
            <person name="Tamazawa S."/>
            <person name="Tamamura S."/>
            <person name="Murakami T."/>
            <person name="Kiyama T."/>
            <person name="Inomata H."/>
            <person name="Amano Y."/>
            <person name="Miyakawa K."/>
            <person name="Tamaki H."/>
            <person name="Naganuma T."/>
            <person name="Kaneko K."/>
        </authorList>
    </citation>
    <scope>NUCLEOTIDE SEQUENCE [LARGE SCALE GENOMIC DNA]</scope>
    <source>
        <strain evidence="3 4">JS1</strain>
    </source>
</reference>
<name>A0A7J0BW17_9BACT</name>
<evidence type="ECO:0000259" key="1">
    <source>
        <dbReference type="Pfam" id="PF00534"/>
    </source>
</evidence>
<feature type="domain" description="Glycosyltransferase subfamily 4-like N-terminal" evidence="2">
    <location>
        <begin position="96"/>
        <end position="198"/>
    </location>
</feature>
<evidence type="ECO:0000313" key="4">
    <source>
        <dbReference type="Proteomes" id="UP000503820"/>
    </source>
</evidence>
<evidence type="ECO:0000313" key="3">
    <source>
        <dbReference type="EMBL" id="GFM37883.1"/>
    </source>
</evidence>
<dbReference type="Gene3D" id="3.40.50.2000">
    <property type="entry name" value="Glycogen Phosphorylase B"/>
    <property type="match status" value="2"/>
</dbReference>
<dbReference type="PANTHER" id="PTHR45947">
    <property type="entry name" value="SULFOQUINOVOSYL TRANSFERASE SQD2"/>
    <property type="match status" value="1"/>
</dbReference>
<comment type="caution">
    <text evidence="3">The sequence shown here is derived from an EMBL/GenBank/DDBJ whole genome shotgun (WGS) entry which is preliminary data.</text>
</comment>
<feature type="domain" description="Glycosyl transferase family 1" evidence="1">
    <location>
        <begin position="208"/>
        <end position="371"/>
    </location>
</feature>
<dbReference type="Pfam" id="PF00534">
    <property type="entry name" value="Glycos_transf_1"/>
    <property type="match status" value="1"/>
</dbReference>
<organism evidence="3 4">
    <name type="scientific">Desulfovibrio psychrotolerans</name>
    <dbReference type="NCBI Taxonomy" id="415242"/>
    <lineage>
        <taxon>Bacteria</taxon>
        <taxon>Pseudomonadati</taxon>
        <taxon>Thermodesulfobacteriota</taxon>
        <taxon>Desulfovibrionia</taxon>
        <taxon>Desulfovibrionales</taxon>
        <taxon>Desulfovibrionaceae</taxon>
        <taxon>Desulfovibrio</taxon>
    </lineage>
</organism>
<dbReference type="EMBL" id="BLVP01000010">
    <property type="protein sequence ID" value="GFM37883.1"/>
    <property type="molecule type" value="Genomic_DNA"/>
</dbReference>
<dbReference type="InterPro" id="IPR050194">
    <property type="entry name" value="Glycosyltransferase_grp1"/>
</dbReference>
<accession>A0A7J0BW17</accession>
<sequence length="399" mass="41850">MTETAHAPRTAPQAESAAGRVSGAALRICLAHPNPGPECETFIRAHIRGLSGVHAVLHGGHMALRDTADNVLHPGLPQEPAQLFSPSGKAETQTHGQAAMNMARFLRSGRTDVVLAQYGPTGVALLPACREAQIPLVAHFHGYDASLCPVLAKYAAGYAALFEHAAAVIAVSQEMRQDLLRLGAPEDRLHVIPYGVDASMFTAASPQDAPPRFVSVGRFVDKKAPETVLAAFAAVHADIPDATLVMLGDGVLRPACIRLAACLGVAHAVSFPGAVSHDEVAQAMRGARCFVQHSVTAPTGDKEGTPNAVLEAAASGLPVVATYHAGIREAVVHEHTGLLCHEHDAATMADHMRRMARSPALAAALGAAGRAHVQACYDRERQLAALTQVLQAAVQETPR</sequence>
<keyword evidence="4" id="KW-1185">Reference proteome</keyword>